<dbReference type="GO" id="GO:0022857">
    <property type="term" value="F:transmembrane transporter activity"/>
    <property type="evidence" value="ECO:0007669"/>
    <property type="project" value="InterPro"/>
</dbReference>
<comment type="subcellular location">
    <subcellularLocation>
        <location evidence="1">Membrane</location>
        <topology evidence="1">Multi-pass membrane protein</topology>
    </subcellularLocation>
</comment>
<protein>
    <recommendedName>
        <fullName evidence="6">Major facilitator superfamily (MFS) profile domain-containing protein</fullName>
    </recommendedName>
</protein>
<dbReference type="InterPro" id="IPR011701">
    <property type="entry name" value="MFS"/>
</dbReference>
<evidence type="ECO:0000256" key="2">
    <source>
        <dbReference type="ARBA" id="ARBA00022692"/>
    </source>
</evidence>
<feature type="transmembrane region" description="Helical" evidence="5">
    <location>
        <begin position="155"/>
        <end position="173"/>
    </location>
</feature>
<feature type="transmembrane region" description="Helical" evidence="5">
    <location>
        <begin position="60"/>
        <end position="79"/>
    </location>
</feature>
<feature type="transmembrane region" description="Helical" evidence="5">
    <location>
        <begin position="233"/>
        <end position="259"/>
    </location>
</feature>
<evidence type="ECO:0000256" key="4">
    <source>
        <dbReference type="ARBA" id="ARBA00023136"/>
    </source>
</evidence>
<feature type="transmembrane region" description="Helical" evidence="5">
    <location>
        <begin position="204"/>
        <end position="221"/>
    </location>
</feature>
<dbReference type="SUPFAM" id="SSF103473">
    <property type="entry name" value="MFS general substrate transporter"/>
    <property type="match status" value="1"/>
</dbReference>
<evidence type="ECO:0000256" key="3">
    <source>
        <dbReference type="ARBA" id="ARBA00022989"/>
    </source>
</evidence>
<dbReference type="AlphaFoldDB" id="A0A2M7XGH9"/>
<feature type="domain" description="Major facilitator superfamily (MFS) profile" evidence="6">
    <location>
        <begin position="1"/>
        <end position="381"/>
    </location>
</feature>
<evidence type="ECO:0000313" key="8">
    <source>
        <dbReference type="Proteomes" id="UP000229749"/>
    </source>
</evidence>
<dbReference type="InterPro" id="IPR053160">
    <property type="entry name" value="MFS_DHA3_Transporter"/>
</dbReference>
<dbReference type="EMBL" id="PFWS01000052">
    <property type="protein sequence ID" value="PJA46959.1"/>
    <property type="molecule type" value="Genomic_DNA"/>
</dbReference>
<name>A0A2M7XGH9_9BACT</name>
<sequence>MKVGLEHFALGLQLPILVALPLSRGLTLAQIGTLEAILALVLFCFEVPSGYIADKLGRKYAMAASSIAFAASYGLFAMAQNFSSFITPFIFMGIGFAMLSGTDEAYLFDSLKDINKQKEYKRWYGRLTITDEMVTIIGLGVSTVIAYFISPAAVFSFAALAMLLTAIYTFIFIKESKSHTDEPKSTIQAFEQKPLSISKRAISFLKKHAAFIIVLLAFALLDESGRLLWQPRILDLGFTISTLGIVYAGLKLFSIIGAWFSGNLDCKIRRLHFFIIGIFTAISFILVGFGNVYLVISGLALYFLIENVFRVFRSEYLNERVGSKYRATFISLNSFSTSTFAALFVIVLGVVADQRLVYGFLLLAGVKLIASFVSLALPKEK</sequence>
<feature type="transmembrane region" description="Helical" evidence="5">
    <location>
        <begin position="271"/>
        <end position="287"/>
    </location>
</feature>
<evidence type="ECO:0000256" key="5">
    <source>
        <dbReference type="SAM" id="Phobius"/>
    </source>
</evidence>
<dbReference type="Pfam" id="PF07690">
    <property type="entry name" value="MFS_1"/>
    <property type="match status" value="1"/>
</dbReference>
<evidence type="ECO:0000259" key="6">
    <source>
        <dbReference type="PROSITE" id="PS50850"/>
    </source>
</evidence>
<keyword evidence="2 5" id="KW-0812">Transmembrane</keyword>
<dbReference type="PROSITE" id="PS00216">
    <property type="entry name" value="SUGAR_TRANSPORT_1"/>
    <property type="match status" value="1"/>
</dbReference>
<feature type="transmembrane region" description="Helical" evidence="5">
    <location>
        <begin position="332"/>
        <end position="351"/>
    </location>
</feature>
<feature type="transmembrane region" description="Helical" evidence="5">
    <location>
        <begin position="35"/>
        <end position="53"/>
    </location>
</feature>
<dbReference type="InterPro" id="IPR036259">
    <property type="entry name" value="MFS_trans_sf"/>
</dbReference>
<dbReference type="Gene3D" id="1.20.1250.20">
    <property type="entry name" value="MFS general substrate transporter like domains"/>
    <property type="match status" value="1"/>
</dbReference>
<dbReference type="InterPro" id="IPR020846">
    <property type="entry name" value="MFS_dom"/>
</dbReference>
<reference evidence="8" key="1">
    <citation type="submission" date="2017-09" db="EMBL/GenBank/DDBJ databases">
        <title>Depth-based differentiation of microbial function through sediment-hosted aquifers and enrichment of novel symbionts in the deep terrestrial subsurface.</title>
        <authorList>
            <person name="Probst A.J."/>
            <person name="Ladd B."/>
            <person name="Jarett J.K."/>
            <person name="Geller-Mcgrath D.E."/>
            <person name="Sieber C.M.K."/>
            <person name="Emerson J.B."/>
            <person name="Anantharaman K."/>
            <person name="Thomas B.C."/>
            <person name="Malmstrom R."/>
            <person name="Stieglmeier M."/>
            <person name="Klingl A."/>
            <person name="Woyke T."/>
            <person name="Ryan C.M."/>
            <person name="Banfield J.F."/>
        </authorList>
    </citation>
    <scope>NUCLEOTIDE SEQUENCE [LARGE SCALE GENOMIC DNA]</scope>
</reference>
<dbReference type="Proteomes" id="UP000229749">
    <property type="component" value="Unassembled WGS sequence"/>
</dbReference>
<feature type="transmembrane region" description="Helical" evidence="5">
    <location>
        <begin position="129"/>
        <end position="149"/>
    </location>
</feature>
<dbReference type="PANTHER" id="PTHR23530">
    <property type="entry name" value="TRANSPORT PROTEIN-RELATED"/>
    <property type="match status" value="1"/>
</dbReference>
<keyword evidence="4 5" id="KW-0472">Membrane</keyword>
<dbReference type="PROSITE" id="PS50850">
    <property type="entry name" value="MFS"/>
    <property type="match status" value="1"/>
</dbReference>
<keyword evidence="3 5" id="KW-1133">Transmembrane helix</keyword>
<feature type="transmembrane region" description="Helical" evidence="5">
    <location>
        <begin position="85"/>
        <end position="108"/>
    </location>
</feature>
<dbReference type="GO" id="GO:0016020">
    <property type="term" value="C:membrane"/>
    <property type="evidence" value="ECO:0007669"/>
    <property type="project" value="UniProtKB-SubCell"/>
</dbReference>
<comment type="caution">
    <text evidence="7">The sequence shown here is derived from an EMBL/GenBank/DDBJ whole genome shotgun (WGS) entry which is preliminary data.</text>
</comment>
<evidence type="ECO:0000313" key="7">
    <source>
        <dbReference type="EMBL" id="PJA46959.1"/>
    </source>
</evidence>
<feature type="transmembrane region" description="Helical" evidence="5">
    <location>
        <begin position="293"/>
        <end position="312"/>
    </location>
</feature>
<evidence type="ECO:0000256" key="1">
    <source>
        <dbReference type="ARBA" id="ARBA00004141"/>
    </source>
</evidence>
<feature type="transmembrane region" description="Helical" evidence="5">
    <location>
        <begin position="357"/>
        <end position="377"/>
    </location>
</feature>
<dbReference type="PANTHER" id="PTHR23530:SF1">
    <property type="entry name" value="PERMEASE, MAJOR FACILITATOR SUPERFAMILY-RELATED"/>
    <property type="match status" value="1"/>
</dbReference>
<gene>
    <name evidence="7" type="ORF">CO172_03325</name>
</gene>
<organism evidence="7 8">
    <name type="scientific">Candidatus Uhrbacteria bacterium CG_4_9_14_3_um_filter_36_7</name>
    <dbReference type="NCBI Taxonomy" id="1975033"/>
    <lineage>
        <taxon>Bacteria</taxon>
        <taxon>Candidatus Uhriibacteriota</taxon>
    </lineage>
</organism>
<proteinExistence type="predicted"/>
<dbReference type="InterPro" id="IPR005829">
    <property type="entry name" value="Sugar_transporter_CS"/>
</dbReference>
<accession>A0A2M7XGH9</accession>